<dbReference type="AlphaFoldDB" id="A0A1I2SZV9"/>
<dbReference type="InterPro" id="IPR015421">
    <property type="entry name" value="PyrdxlP-dep_Trfase_major"/>
</dbReference>
<dbReference type="PANTHER" id="PTHR42790:SF19">
    <property type="entry name" value="KYNURENINE_ALPHA-AMINOADIPATE AMINOTRANSFERASE, MITOCHONDRIAL"/>
    <property type="match status" value="1"/>
</dbReference>
<keyword evidence="5 8" id="KW-0808">Transferase</keyword>
<comment type="subunit">
    <text evidence="3">Homodimer.</text>
</comment>
<dbReference type="GeneID" id="29801966"/>
<dbReference type="EMBL" id="FOPI01000037">
    <property type="protein sequence ID" value="SFG55716.1"/>
    <property type="molecule type" value="Genomic_DNA"/>
</dbReference>
<comment type="similarity">
    <text evidence="2">Belongs to the class-I pyridoxal-phosphate-dependent aminotransferase family.</text>
</comment>
<keyword evidence="6" id="KW-0663">Pyridoxal phosphate</keyword>
<evidence type="ECO:0000256" key="4">
    <source>
        <dbReference type="ARBA" id="ARBA00022576"/>
    </source>
</evidence>
<dbReference type="OrthoDB" id="9802328at2"/>
<dbReference type="PANTHER" id="PTHR42790">
    <property type="entry name" value="AMINOTRANSFERASE"/>
    <property type="match status" value="1"/>
</dbReference>
<proteinExistence type="inferred from homology"/>
<dbReference type="Pfam" id="PF00155">
    <property type="entry name" value="Aminotran_1_2"/>
    <property type="match status" value="1"/>
</dbReference>
<dbReference type="GO" id="GO:0008483">
    <property type="term" value="F:transaminase activity"/>
    <property type="evidence" value="ECO:0007669"/>
    <property type="project" value="UniProtKB-KW"/>
</dbReference>
<dbReference type="Gene3D" id="3.40.640.10">
    <property type="entry name" value="Type I PLP-dependent aspartate aminotransferase-like (Major domain)"/>
    <property type="match status" value="1"/>
</dbReference>
<evidence type="ECO:0000256" key="5">
    <source>
        <dbReference type="ARBA" id="ARBA00022679"/>
    </source>
</evidence>
<gene>
    <name evidence="8" type="ORF">SAMN02910432_01837</name>
</gene>
<keyword evidence="8" id="KW-0238">DNA-binding</keyword>
<organism evidence="8 9">
    <name type="scientific">Ligilactobacillus ruminis DSM 20403 = NBRC 102161</name>
    <dbReference type="NCBI Taxonomy" id="1423798"/>
    <lineage>
        <taxon>Bacteria</taxon>
        <taxon>Bacillati</taxon>
        <taxon>Bacillota</taxon>
        <taxon>Bacilli</taxon>
        <taxon>Lactobacillales</taxon>
        <taxon>Lactobacillaceae</taxon>
        <taxon>Ligilactobacillus</taxon>
    </lineage>
</organism>
<dbReference type="GO" id="GO:0030170">
    <property type="term" value="F:pyridoxal phosphate binding"/>
    <property type="evidence" value="ECO:0007669"/>
    <property type="project" value="InterPro"/>
</dbReference>
<dbReference type="InterPro" id="IPR015424">
    <property type="entry name" value="PyrdxlP-dep_Trfase"/>
</dbReference>
<feature type="domain" description="Aminotransferase class I/classII large" evidence="7">
    <location>
        <begin position="55"/>
        <end position="381"/>
    </location>
</feature>
<dbReference type="GO" id="GO:1901605">
    <property type="term" value="P:alpha-amino acid metabolic process"/>
    <property type="evidence" value="ECO:0007669"/>
    <property type="project" value="TreeGrafter"/>
</dbReference>
<dbReference type="InterPro" id="IPR050859">
    <property type="entry name" value="Class-I_PLP-dep_aminotransf"/>
</dbReference>
<dbReference type="Proteomes" id="UP000182635">
    <property type="component" value="Unassembled WGS sequence"/>
</dbReference>
<dbReference type="InterPro" id="IPR015422">
    <property type="entry name" value="PyrdxlP-dep_Trfase_small"/>
</dbReference>
<name>A0A1I2SZV9_9LACO</name>
<dbReference type="FunFam" id="3.40.640.10:FF:000053">
    <property type="entry name" value="Aminotransferase, class I"/>
    <property type="match status" value="1"/>
</dbReference>
<evidence type="ECO:0000259" key="7">
    <source>
        <dbReference type="Pfam" id="PF00155"/>
    </source>
</evidence>
<dbReference type="RefSeq" id="WP_014074050.1">
    <property type="nucleotide sequence ID" value="NZ_AYYL01000040.1"/>
</dbReference>
<evidence type="ECO:0000256" key="6">
    <source>
        <dbReference type="ARBA" id="ARBA00022898"/>
    </source>
</evidence>
<dbReference type="InterPro" id="IPR004839">
    <property type="entry name" value="Aminotransferase_I/II_large"/>
</dbReference>
<dbReference type="SUPFAM" id="SSF53383">
    <property type="entry name" value="PLP-dependent transferases"/>
    <property type="match status" value="1"/>
</dbReference>
<comment type="cofactor">
    <cofactor evidence="1">
        <name>pyridoxal 5'-phosphate</name>
        <dbReference type="ChEBI" id="CHEBI:597326"/>
    </cofactor>
</comment>
<dbReference type="CDD" id="cd00609">
    <property type="entry name" value="AAT_like"/>
    <property type="match status" value="1"/>
</dbReference>
<evidence type="ECO:0000256" key="2">
    <source>
        <dbReference type="ARBA" id="ARBA00007441"/>
    </source>
</evidence>
<reference evidence="9" key="1">
    <citation type="submission" date="2016-10" db="EMBL/GenBank/DDBJ databases">
        <authorList>
            <person name="Varghese N."/>
            <person name="Submissions S."/>
        </authorList>
    </citation>
    <scope>NUCLEOTIDE SEQUENCE [LARGE SCALE GENOMIC DNA]</scope>
    <source>
        <strain evidence="9">DSM 20403</strain>
    </source>
</reference>
<sequence length="396" mass="44982">MIPRFSKRFERDSSGLESLFTLSEKKDAISFAGGYPAEELFPKEELDAAFLKRSELTDNSVYQYSSALGYEPLRAKIRTYAKRNGIDCEIENIMITQGAQQGINFLADLFLDVGDGMAVEAPTYIGALEAFAARSPEFYEIEMQDDGLNLDQLEEVCKHHQLKMLYTVPNFQNPTGICMSLAKRKRLAKMASQYDFLVIEDDPYRELRYEGVGLPSIKAFDMSGNVVTLGSCSKILSPALRTGWLIADETLMNALKNLRLASDCNPSSVVGQMIDEYLEDNDINEHIEEINDLYRDRRDAMIEGLKRYLPEECDFTEPLGGFFIWLELPEDVVAQEILDNYGDVTFIESSTLFPVSHRRNCMRLNFTGVNDEEIEEGCRRLGDAIKETLYERISVK</sequence>
<dbReference type="GO" id="GO:0003677">
    <property type="term" value="F:DNA binding"/>
    <property type="evidence" value="ECO:0007669"/>
    <property type="project" value="UniProtKB-KW"/>
</dbReference>
<evidence type="ECO:0000256" key="3">
    <source>
        <dbReference type="ARBA" id="ARBA00011738"/>
    </source>
</evidence>
<protein>
    <submittedName>
        <fullName evidence="8">DNA-binding transcriptional regulator, MocR family, contains an aminotransferase domain</fullName>
    </submittedName>
</protein>
<dbReference type="Gene3D" id="3.90.1150.10">
    <property type="entry name" value="Aspartate Aminotransferase, domain 1"/>
    <property type="match status" value="1"/>
</dbReference>
<keyword evidence="4 8" id="KW-0032">Aminotransferase</keyword>
<evidence type="ECO:0000313" key="8">
    <source>
        <dbReference type="EMBL" id="SFG55716.1"/>
    </source>
</evidence>
<accession>A0A1I2SZV9</accession>
<evidence type="ECO:0000313" key="9">
    <source>
        <dbReference type="Proteomes" id="UP000182635"/>
    </source>
</evidence>
<evidence type="ECO:0000256" key="1">
    <source>
        <dbReference type="ARBA" id="ARBA00001933"/>
    </source>
</evidence>